<evidence type="ECO:0000256" key="2">
    <source>
        <dbReference type="RuleBase" id="RU368010"/>
    </source>
</evidence>
<dbReference type="OrthoDB" id="203678at2759"/>
<dbReference type="GO" id="GO:0048193">
    <property type="term" value="P:Golgi vesicle transport"/>
    <property type="evidence" value="ECO:0007669"/>
    <property type="project" value="TreeGrafter"/>
</dbReference>
<feature type="compositionally biased region" description="Low complexity" evidence="3">
    <location>
        <begin position="1"/>
        <end position="12"/>
    </location>
</feature>
<dbReference type="GO" id="GO:0005829">
    <property type="term" value="C:cytosol"/>
    <property type="evidence" value="ECO:0007669"/>
    <property type="project" value="GOC"/>
</dbReference>
<evidence type="ECO:0000256" key="3">
    <source>
        <dbReference type="SAM" id="MobiDB-lite"/>
    </source>
</evidence>
<comment type="subunit">
    <text evidence="2">Component of the Golgi-associated retrograde protein (GARP) complex.</text>
</comment>
<dbReference type="GO" id="GO:0016020">
    <property type="term" value="C:membrane"/>
    <property type="evidence" value="ECO:0007669"/>
    <property type="project" value="TreeGrafter"/>
</dbReference>
<comment type="function">
    <text evidence="2">Acts as component of the GARP complex that is involved in retrograde transport from early and late endosomes to the trans-Golgi network (TGN).</text>
</comment>
<dbReference type="PANTHER" id="PTHR15954:SF4">
    <property type="entry name" value="VACUOLAR PROTEIN SORTING-ASSOCIATED PROTEIN 51 HOMOLOG"/>
    <property type="match status" value="1"/>
</dbReference>
<keyword evidence="5" id="KW-1185">Reference proteome</keyword>
<reference evidence="4 5" key="1">
    <citation type="submission" date="2016-03" db="EMBL/GenBank/DDBJ databases">
        <title>Comparative genomics of the ectomycorrhizal sister species Rhizopogon vinicolor and Rhizopogon vesiculosus (Basidiomycota: Boletales) reveals a divergence of the mating type B locus.</title>
        <authorList>
            <person name="Mujic A.B."/>
            <person name="Kuo A."/>
            <person name="Tritt A."/>
            <person name="Lipzen A."/>
            <person name="Chen C."/>
            <person name="Johnson J."/>
            <person name="Sharma A."/>
            <person name="Barry K."/>
            <person name="Grigoriev I.V."/>
            <person name="Spatafora J.W."/>
        </authorList>
    </citation>
    <scope>NUCLEOTIDE SEQUENCE [LARGE SCALE GENOMIC DNA]</scope>
    <source>
        <strain evidence="4 5">AM-OR11-056</strain>
    </source>
</reference>
<dbReference type="STRING" id="180088.A0A1J8QTH6"/>
<dbReference type="PANTHER" id="PTHR15954">
    <property type="entry name" value="VACUOLAR PROTEIN SORTING-ASSOCIATED PROTEIN 51 HOMOLOG"/>
    <property type="match status" value="1"/>
</dbReference>
<sequence length="203" mass="21990">MSRPSTPTTPSSQRLKSVPRVTSSPLRPNSPPSSSTPVPSNARRSSLGVGQSSGTKTPPKTRARDLLRKHYGLGVGPPPPLPGRSNDPMDLDSTAFDAKSYYEQLITTSSLPALLKRENDLLTEIRQLDSERQSLVYNHHHELIAASDTIAAMKTRAEGLDADLDLLRAAFSEISRLSAEVSVEKQPLKLSSGINSHPRVHPA</sequence>
<gene>
    <name evidence="4" type="ORF">AZE42_07578</name>
</gene>
<organism evidence="4 5">
    <name type="scientific">Rhizopogon vesiculosus</name>
    <dbReference type="NCBI Taxonomy" id="180088"/>
    <lineage>
        <taxon>Eukaryota</taxon>
        <taxon>Fungi</taxon>
        <taxon>Dikarya</taxon>
        <taxon>Basidiomycota</taxon>
        <taxon>Agaricomycotina</taxon>
        <taxon>Agaricomycetes</taxon>
        <taxon>Agaricomycetidae</taxon>
        <taxon>Boletales</taxon>
        <taxon>Suillineae</taxon>
        <taxon>Rhizopogonaceae</taxon>
        <taxon>Rhizopogon</taxon>
    </lineage>
</organism>
<evidence type="ECO:0000313" key="4">
    <source>
        <dbReference type="EMBL" id="OJA12746.1"/>
    </source>
</evidence>
<keyword evidence="2" id="KW-0333">Golgi apparatus</keyword>
<accession>A0A1J8QTH6</accession>
<dbReference type="GO" id="GO:0007030">
    <property type="term" value="P:Golgi organization"/>
    <property type="evidence" value="ECO:0007669"/>
    <property type="project" value="UniProtKB-UniRule"/>
</dbReference>
<feature type="region of interest" description="Disordered" evidence="3">
    <location>
        <begin position="1"/>
        <end position="88"/>
    </location>
</feature>
<dbReference type="AlphaFoldDB" id="A0A1J8QTH6"/>
<dbReference type="GO" id="GO:0015031">
    <property type="term" value="P:protein transport"/>
    <property type="evidence" value="ECO:0007669"/>
    <property type="project" value="UniProtKB-UniRule"/>
</dbReference>
<dbReference type="Proteomes" id="UP000183567">
    <property type="component" value="Unassembled WGS sequence"/>
</dbReference>
<comment type="caution">
    <text evidence="4">The sequence shown here is derived from an EMBL/GenBank/DDBJ whole genome shotgun (WGS) entry which is preliminary data.</text>
</comment>
<comment type="similarity">
    <text evidence="1 2">Belongs to the VPS51 family.</text>
</comment>
<dbReference type="GO" id="GO:0032456">
    <property type="term" value="P:endocytic recycling"/>
    <property type="evidence" value="ECO:0007669"/>
    <property type="project" value="TreeGrafter"/>
</dbReference>
<protein>
    <recommendedName>
        <fullName evidence="2">Vacuolar protein sorting-associated protein 51 homolog</fullName>
    </recommendedName>
</protein>
<dbReference type="InterPro" id="IPR014812">
    <property type="entry name" value="Vps51"/>
</dbReference>
<dbReference type="EMBL" id="LVVM01004523">
    <property type="protein sequence ID" value="OJA12746.1"/>
    <property type="molecule type" value="Genomic_DNA"/>
</dbReference>
<feature type="compositionally biased region" description="Polar residues" evidence="3">
    <location>
        <begin position="42"/>
        <end position="58"/>
    </location>
</feature>
<dbReference type="GO" id="GO:1990745">
    <property type="term" value="C:EARP complex"/>
    <property type="evidence" value="ECO:0007669"/>
    <property type="project" value="TreeGrafter"/>
</dbReference>
<evidence type="ECO:0000256" key="1">
    <source>
        <dbReference type="ARBA" id="ARBA00006080"/>
    </source>
</evidence>
<keyword evidence="2" id="KW-0653">Protein transport</keyword>
<dbReference type="Pfam" id="PF08700">
    <property type="entry name" value="VPS51_Exo84_N"/>
    <property type="match status" value="1"/>
</dbReference>
<dbReference type="GO" id="GO:0042147">
    <property type="term" value="P:retrograde transport, endosome to Golgi"/>
    <property type="evidence" value="ECO:0007669"/>
    <property type="project" value="UniProtKB-UniRule"/>
</dbReference>
<keyword evidence="2" id="KW-0445">Lipid transport</keyword>
<keyword evidence="2" id="KW-0813">Transport</keyword>
<name>A0A1J8QTH6_9AGAM</name>
<dbReference type="GO" id="GO:0000938">
    <property type="term" value="C:GARP complex"/>
    <property type="evidence" value="ECO:0007669"/>
    <property type="project" value="UniProtKB-UniRule"/>
</dbReference>
<dbReference type="GO" id="GO:0006869">
    <property type="term" value="P:lipid transport"/>
    <property type="evidence" value="ECO:0007669"/>
    <property type="project" value="UniProtKB-UniRule"/>
</dbReference>
<comment type="subcellular location">
    <subcellularLocation>
        <location evidence="2">Golgi apparatus</location>
        <location evidence="2">trans-Golgi network</location>
    </subcellularLocation>
</comment>
<feature type="compositionally biased region" description="Low complexity" evidence="3">
    <location>
        <begin position="23"/>
        <end position="40"/>
    </location>
</feature>
<proteinExistence type="inferred from homology"/>
<evidence type="ECO:0000313" key="5">
    <source>
        <dbReference type="Proteomes" id="UP000183567"/>
    </source>
</evidence>